<dbReference type="PROSITE" id="PS00211">
    <property type="entry name" value="ABC_TRANSPORTER_1"/>
    <property type="match status" value="1"/>
</dbReference>
<keyword evidence="3" id="KW-0813">Transport</keyword>
<dbReference type="Pfam" id="PF00005">
    <property type="entry name" value="ABC_tran"/>
    <property type="match status" value="2"/>
</dbReference>
<dbReference type="PANTHER" id="PTHR19241">
    <property type="entry name" value="ATP-BINDING CASSETTE TRANSPORTER"/>
    <property type="match status" value="1"/>
</dbReference>
<dbReference type="STRING" id="767769.A0A1L9UFB1"/>
<feature type="transmembrane region" description="Helical" evidence="11">
    <location>
        <begin position="1176"/>
        <end position="1202"/>
    </location>
</feature>
<dbReference type="RefSeq" id="XP_067477604.1">
    <property type="nucleotide sequence ID" value="XM_067622881.1"/>
</dbReference>
<feature type="transmembrane region" description="Helical" evidence="11">
    <location>
        <begin position="412"/>
        <end position="433"/>
    </location>
</feature>
<dbReference type="InterPro" id="IPR027417">
    <property type="entry name" value="P-loop_NTPase"/>
</dbReference>
<dbReference type="InterPro" id="IPR043926">
    <property type="entry name" value="ABCG_dom"/>
</dbReference>
<keyword evidence="7" id="KW-0067">ATP-binding</keyword>
<feature type="transmembrane region" description="Helical" evidence="11">
    <location>
        <begin position="1249"/>
        <end position="1271"/>
    </location>
</feature>
<feature type="compositionally biased region" description="Polar residues" evidence="10">
    <location>
        <begin position="720"/>
        <end position="748"/>
    </location>
</feature>
<dbReference type="InterPro" id="IPR003439">
    <property type="entry name" value="ABC_transporter-like_ATP-bd"/>
</dbReference>
<evidence type="ECO:0000259" key="12">
    <source>
        <dbReference type="PROSITE" id="PS50893"/>
    </source>
</evidence>
<keyword evidence="6" id="KW-0547">Nucleotide-binding</keyword>
<feature type="region of interest" description="Disordered" evidence="10">
    <location>
        <begin position="718"/>
        <end position="748"/>
    </location>
</feature>
<dbReference type="Gene3D" id="3.40.50.300">
    <property type="entry name" value="P-loop containing nucleotide triphosphate hydrolases"/>
    <property type="match status" value="2"/>
</dbReference>
<dbReference type="GO" id="GO:0016887">
    <property type="term" value="F:ATP hydrolysis activity"/>
    <property type="evidence" value="ECO:0007669"/>
    <property type="project" value="InterPro"/>
</dbReference>
<keyword evidence="4" id="KW-1003">Cell membrane</keyword>
<feature type="transmembrane region" description="Helical" evidence="11">
    <location>
        <begin position="550"/>
        <end position="570"/>
    </location>
</feature>
<evidence type="ECO:0000256" key="3">
    <source>
        <dbReference type="ARBA" id="ARBA00022448"/>
    </source>
</evidence>
<dbReference type="GO" id="GO:0140359">
    <property type="term" value="F:ABC-type transporter activity"/>
    <property type="evidence" value="ECO:0007669"/>
    <property type="project" value="InterPro"/>
</dbReference>
<evidence type="ECO:0000256" key="6">
    <source>
        <dbReference type="ARBA" id="ARBA00022741"/>
    </source>
</evidence>
<evidence type="ECO:0000256" key="9">
    <source>
        <dbReference type="ARBA" id="ARBA00023136"/>
    </source>
</evidence>
<dbReference type="InterPro" id="IPR010929">
    <property type="entry name" value="PDR_CDR_ABC"/>
</dbReference>
<reference evidence="14" key="1">
    <citation type="journal article" date="2017" name="Genome Biol.">
        <title>Comparative genomics reveals high biological diversity and specific adaptations in the industrially and medically important fungal genus Aspergillus.</title>
        <authorList>
            <person name="de Vries R.P."/>
            <person name="Riley R."/>
            <person name="Wiebenga A."/>
            <person name="Aguilar-Osorio G."/>
            <person name="Amillis S."/>
            <person name="Uchima C.A."/>
            <person name="Anderluh G."/>
            <person name="Asadollahi M."/>
            <person name="Askin M."/>
            <person name="Barry K."/>
            <person name="Battaglia E."/>
            <person name="Bayram O."/>
            <person name="Benocci T."/>
            <person name="Braus-Stromeyer S.A."/>
            <person name="Caldana C."/>
            <person name="Canovas D."/>
            <person name="Cerqueira G.C."/>
            <person name="Chen F."/>
            <person name="Chen W."/>
            <person name="Choi C."/>
            <person name="Clum A."/>
            <person name="Dos Santos R.A."/>
            <person name="Damasio A.R."/>
            <person name="Diallinas G."/>
            <person name="Emri T."/>
            <person name="Fekete E."/>
            <person name="Flipphi M."/>
            <person name="Freyberg S."/>
            <person name="Gallo A."/>
            <person name="Gournas C."/>
            <person name="Habgood R."/>
            <person name="Hainaut M."/>
            <person name="Harispe M.L."/>
            <person name="Henrissat B."/>
            <person name="Hilden K.S."/>
            <person name="Hope R."/>
            <person name="Hossain A."/>
            <person name="Karabika E."/>
            <person name="Karaffa L."/>
            <person name="Karanyi Z."/>
            <person name="Krasevec N."/>
            <person name="Kuo A."/>
            <person name="Kusch H."/>
            <person name="LaButti K."/>
            <person name="Lagendijk E.L."/>
            <person name="Lapidus A."/>
            <person name="Levasseur A."/>
            <person name="Lindquist E."/>
            <person name="Lipzen A."/>
            <person name="Logrieco A.F."/>
            <person name="MacCabe A."/>
            <person name="Maekelae M.R."/>
            <person name="Malavazi I."/>
            <person name="Melin P."/>
            <person name="Meyer V."/>
            <person name="Mielnichuk N."/>
            <person name="Miskei M."/>
            <person name="Molnar A.P."/>
            <person name="Mule G."/>
            <person name="Ngan C.Y."/>
            <person name="Orejas M."/>
            <person name="Orosz E."/>
            <person name="Ouedraogo J.P."/>
            <person name="Overkamp K.M."/>
            <person name="Park H.-S."/>
            <person name="Perrone G."/>
            <person name="Piumi F."/>
            <person name="Punt P.J."/>
            <person name="Ram A.F."/>
            <person name="Ramon A."/>
            <person name="Rauscher S."/>
            <person name="Record E."/>
            <person name="Riano-Pachon D.M."/>
            <person name="Robert V."/>
            <person name="Roehrig J."/>
            <person name="Ruller R."/>
            <person name="Salamov A."/>
            <person name="Salih N.S."/>
            <person name="Samson R.A."/>
            <person name="Sandor E."/>
            <person name="Sanguinetti M."/>
            <person name="Schuetze T."/>
            <person name="Sepcic K."/>
            <person name="Shelest E."/>
            <person name="Sherlock G."/>
            <person name="Sophianopoulou V."/>
            <person name="Squina F.M."/>
            <person name="Sun H."/>
            <person name="Susca A."/>
            <person name="Todd R.B."/>
            <person name="Tsang A."/>
            <person name="Unkles S.E."/>
            <person name="van de Wiele N."/>
            <person name="van Rossen-Uffink D."/>
            <person name="Oliveira J.V."/>
            <person name="Vesth T.C."/>
            <person name="Visser J."/>
            <person name="Yu J.-H."/>
            <person name="Zhou M."/>
            <person name="Andersen M.R."/>
            <person name="Archer D.B."/>
            <person name="Baker S.E."/>
            <person name="Benoit I."/>
            <person name="Brakhage A.A."/>
            <person name="Braus G.H."/>
            <person name="Fischer R."/>
            <person name="Frisvad J.C."/>
            <person name="Goldman G.H."/>
            <person name="Houbraken J."/>
            <person name="Oakley B."/>
            <person name="Pocsi I."/>
            <person name="Scazzocchio C."/>
            <person name="Seiboth B."/>
            <person name="vanKuyk P.A."/>
            <person name="Wortman J."/>
            <person name="Dyer P.S."/>
            <person name="Grigoriev I.V."/>
        </authorList>
    </citation>
    <scope>NUCLEOTIDE SEQUENCE [LARGE SCALE GENOMIC DNA]</scope>
    <source>
        <strain evidence="14">CBS 101740 / IMI 381727 / IBT 21946</strain>
    </source>
</reference>
<comment type="similarity">
    <text evidence="2">Belongs to the ABC transporter superfamily. ABCG family. PDR (TC 3.A.1.205) subfamily.</text>
</comment>
<evidence type="ECO:0000256" key="11">
    <source>
        <dbReference type="SAM" id="Phobius"/>
    </source>
</evidence>
<feature type="domain" description="ABC transporter" evidence="12">
    <location>
        <begin position="48"/>
        <end position="300"/>
    </location>
</feature>
<feature type="transmembrane region" description="Helical" evidence="11">
    <location>
        <begin position="1214"/>
        <end position="1237"/>
    </location>
</feature>
<dbReference type="InterPro" id="IPR013525">
    <property type="entry name" value="ABC2_TM"/>
</dbReference>
<evidence type="ECO:0000256" key="2">
    <source>
        <dbReference type="ARBA" id="ARBA00006012"/>
    </source>
</evidence>
<keyword evidence="14" id="KW-1185">Reference proteome</keyword>
<feature type="transmembrane region" description="Helical" evidence="11">
    <location>
        <begin position="1366"/>
        <end position="1387"/>
    </location>
</feature>
<dbReference type="Proteomes" id="UP000184499">
    <property type="component" value="Unassembled WGS sequence"/>
</dbReference>
<dbReference type="GeneID" id="93575369"/>
<proteinExistence type="inferred from homology"/>
<dbReference type="SUPFAM" id="SSF52540">
    <property type="entry name" value="P-loop containing nucleoside triphosphate hydrolases"/>
    <property type="match status" value="2"/>
</dbReference>
<evidence type="ECO:0000313" key="13">
    <source>
        <dbReference type="EMBL" id="OJJ70356.1"/>
    </source>
</evidence>
<dbReference type="OMA" id="LGMIFCT"/>
<dbReference type="Pfam" id="PF19055">
    <property type="entry name" value="ABC2_membrane_7"/>
    <property type="match status" value="1"/>
</dbReference>
<evidence type="ECO:0000256" key="7">
    <source>
        <dbReference type="ARBA" id="ARBA00022840"/>
    </source>
</evidence>
<keyword evidence="8 11" id="KW-1133">Transmembrane helix</keyword>
<dbReference type="CDD" id="cd03233">
    <property type="entry name" value="ABCG_PDR_domain1"/>
    <property type="match status" value="1"/>
</dbReference>
<feature type="transmembrane region" description="Helical" evidence="11">
    <location>
        <begin position="662"/>
        <end position="683"/>
    </location>
</feature>
<dbReference type="Pfam" id="PF06422">
    <property type="entry name" value="PDR_CDR"/>
    <property type="match status" value="1"/>
</dbReference>
<dbReference type="OrthoDB" id="245989at2759"/>
<evidence type="ECO:0000256" key="1">
    <source>
        <dbReference type="ARBA" id="ARBA00004651"/>
    </source>
</evidence>
<evidence type="ECO:0000313" key="14">
    <source>
        <dbReference type="Proteomes" id="UP000184499"/>
    </source>
</evidence>
<dbReference type="PROSITE" id="PS50893">
    <property type="entry name" value="ABC_TRANSPORTER_2"/>
    <property type="match status" value="2"/>
</dbReference>
<dbReference type="EMBL" id="KV878686">
    <property type="protein sequence ID" value="OJJ70356.1"/>
    <property type="molecule type" value="Genomic_DNA"/>
</dbReference>
<feature type="domain" description="ABC transporter" evidence="12">
    <location>
        <begin position="765"/>
        <end position="1009"/>
    </location>
</feature>
<name>A0A1L9UFB1_ASPBC</name>
<dbReference type="SMART" id="SM00382">
    <property type="entry name" value="AAA"/>
    <property type="match status" value="2"/>
</dbReference>
<dbReference type="GO" id="GO:0005524">
    <property type="term" value="F:ATP binding"/>
    <property type="evidence" value="ECO:0007669"/>
    <property type="project" value="UniProtKB-KW"/>
</dbReference>
<keyword evidence="5 11" id="KW-0812">Transmembrane</keyword>
<feature type="transmembrane region" description="Helical" evidence="11">
    <location>
        <begin position="484"/>
        <end position="512"/>
    </location>
</feature>
<gene>
    <name evidence="13" type="ORF">ASPBRDRAFT_31257</name>
</gene>
<dbReference type="InterPro" id="IPR034001">
    <property type="entry name" value="ABCG_PDR_1"/>
</dbReference>
<evidence type="ECO:0000256" key="8">
    <source>
        <dbReference type="ARBA" id="ARBA00022989"/>
    </source>
</evidence>
<evidence type="ECO:0000256" key="5">
    <source>
        <dbReference type="ARBA" id="ARBA00022692"/>
    </source>
</evidence>
<evidence type="ECO:0000256" key="4">
    <source>
        <dbReference type="ARBA" id="ARBA00022475"/>
    </source>
</evidence>
<dbReference type="InterPro" id="IPR034003">
    <property type="entry name" value="ABCG_PDR_2"/>
</dbReference>
<comment type="subcellular location">
    <subcellularLocation>
        <location evidence="1">Cell membrane</location>
        <topology evidence="1">Multi-pass membrane protein</topology>
    </subcellularLocation>
</comment>
<keyword evidence="9 11" id="KW-0472">Membrane</keyword>
<protein>
    <recommendedName>
        <fullName evidence="12">ABC transporter domain-containing protein</fullName>
    </recommendedName>
</protein>
<feature type="transmembrane region" description="Helical" evidence="11">
    <location>
        <begin position="445"/>
        <end position="463"/>
    </location>
</feature>
<dbReference type="InterPro" id="IPR003593">
    <property type="entry name" value="AAA+_ATPase"/>
</dbReference>
<accession>A0A1L9UFB1</accession>
<dbReference type="Pfam" id="PF01061">
    <property type="entry name" value="ABC2_membrane"/>
    <property type="match status" value="2"/>
</dbReference>
<dbReference type="VEuPathDB" id="FungiDB:ASPBRDRAFT_31257"/>
<evidence type="ECO:0000256" key="10">
    <source>
        <dbReference type="SAM" id="MobiDB-lite"/>
    </source>
</evidence>
<dbReference type="InterPro" id="IPR017871">
    <property type="entry name" value="ABC_transporter-like_CS"/>
</dbReference>
<sequence length="1393" mass="154490">MTPDKMPIYRQRGRGLGVLFENISAYGKGAGNRTVLDLPAIFEGVLQLPWNIVSSFGSKPAAMKTIIEDVSGVVFPGETLLVLGQPGSGCSTTLKVLANERASYAMVEGDVSYACISASAMAKRYGSEVVYNAEDDMHYPNLKVKHTLDFALRLRKPAKDTDQSPAEFSAEMTDRILDNLGLSHTKDTIVGNSFVRGVSGGERKRVSLAEVLATNPAIACWDNPIRGLDSSSALQFLQLLKAISRQTGMANIVTIYQASESMYTQCFDRVLVMYAGKMIFSGRSQDAKQHFLDLGFHMWERQTTPDFLTAVTAPSERVVRKDFTGYVPQTPDEFVEAFRKSSYYTTLQADIANYHRTANTDTVGLAEFQDEVHRVKSSAVSKQALEPLPIWSQSLVAVRRYYQLLWKNQRDLYIVLFLNAVNAVINGSAYFMAPKTATGSFEKGGAIFFSLIYFFLNALAEVSSTIHARSILVKQHKLGIIHPVAFVVAQTIADIPVAIFQSLVFSCCYYFMLGLHRTASDFWIFELVLFTHYSAVSSLFRMLGAWAPSLNIAFFMAGTAMPICLTYAGYGPPVPTMHRWGSWIRRISPSPWALEALMSNEFSDINLTCTADQMIPNGPGYNDIRYQGCSIAGSTKGSDTVTGSTYLGIIYNFYRSHLWRNWGIIVVMWFLYVILTAIGLTFMTGDGGSTGGPIFKRGASVTSPPLFTSEKLRDDVEHQAASSATLEPASSNSSITQSGNPGSDSTITKELQDRLPDESIGHRTFSFKDVSYFVNVDGSERQLLNQVSGYVKPGQLTALMGASGAGKTTLLDTISQRKSSGRVEGQMLMGGKPLGDAFSRSCGFCMQQDVHEPMATVRESLEFSAKLRQPQHVPLSEKLAFVDEIISLLELEPIADALVGEPGDGGLNVEERKRVTIGVELAAKPSALLFLDEPTSGLDSQAAFSIVSFLKKIAQQGVPIVCTIHQPSAILFQMFDHVLLLAPGGRTVYFGETGPESQHVINYFARNGALMGKTENPAEFIISTIASKNDSVQDWPQIWNHSEECSQLQHRITELENQSSPTPLEGSPNEGDSAAYALPLFAQMVELTKRHWIVVWRTGPYNFSKLFKCIFCELFIAFTYYNAGPDVQGLQNYMLALLIIVWIIPATAADIQNVWFSKWAVFEARERSGIYDYKALLTALTLVEIPWQLLGYTMVYLCIYWTVGYPNVTSMAGYVYFMFLILSLFATSFCHLMAAIFPNPTLAGYANSLFWVALTVFSGTLVPHSAMNTFYKPWIFWVDPLRYFLGGTTSSVLHGVKAQCKESDLTIFDPPPNSTCWEYAASFLSRSAGYLHNPNSTSDCGYCKFSYGDDYAATLDYYYGDRWRDWAVLLGWCLANMAGILFFTWLYRVKLHK</sequence>
<feature type="transmembrane region" description="Helical" evidence="11">
    <location>
        <begin position="1135"/>
        <end position="1156"/>
    </location>
</feature>
<dbReference type="CDD" id="cd03232">
    <property type="entry name" value="ABCG_PDR_domain2"/>
    <property type="match status" value="1"/>
</dbReference>
<dbReference type="FunFam" id="3.40.50.300:FF:000054">
    <property type="entry name" value="ABC multidrug transporter atrF"/>
    <property type="match status" value="1"/>
</dbReference>
<dbReference type="GO" id="GO:0005886">
    <property type="term" value="C:plasma membrane"/>
    <property type="evidence" value="ECO:0007669"/>
    <property type="project" value="UniProtKB-SubCell"/>
</dbReference>
<organism evidence="13 14">
    <name type="scientific">Aspergillus brasiliensis (strain CBS 101740 / IMI 381727 / IBT 21946)</name>
    <dbReference type="NCBI Taxonomy" id="767769"/>
    <lineage>
        <taxon>Eukaryota</taxon>
        <taxon>Fungi</taxon>
        <taxon>Dikarya</taxon>
        <taxon>Ascomycota</taxon>
        <taxon>Pezizomycotina</taxon>
        <taxon>Eurotiomycetes</taxon>
        <taxon>Eurotiomycetidae</taxon>
        <taxon>Eurotiales</taxon>
        <taxon>Aspergillaceae</taxon>
        <taxon>Aspergillus</taxon>
        <taxon>Aspergillus subgen. Circumdati</taxon>
    </lineage>
</organism>